<keyword evidence="1" id="KW-0472">Membrane</keyword>
<evidence type="ECO:0000313" key="2">
    <source>
        <dbReference type="EMBL" id="MEM0514891.1"/>
    </source>
</evidence>
<organism evidence="2 3">
    <name type="scientific">Pseudoalteromonas qingdaonensis</name>
    <dbReference type="NCBI Taxonomy" id="3131913"/>
    <lineage>
        <taxon>Bacteria</taxon>
        <taxon>Pseudomonadati</taxon>
        <taxon>Pseudomonadota</taxon>
        <taxon>Gammaproteobacteria</taxon>
        <taxon>Alteromonadales</taxon>
        <taxon>Pseudoalteromonadaceae</taxon>
        <taxon>Pseudoalteromonas</taxon>
    </lineage>
</organism>
<accession>A0ABU9MUC9</accession>
<keyword evidence="3" id="KW-1185">Reference proteome</keyword>
<dbReference type="RefSeq" id="WP_342677073.1">
    <property type="nucleotide sequence ID" value="NZ_JBCGCU010000004.1"/>
</dbReference>
<proteinExistence type="predicted"/>
<feature type="transmembrane region" description="Helical" evidence="1">
    <location>
        <begin position="6"/>
        <end position="24"/>
    </location>
</feature>
<dbReference type="EMBL" id="JBCGCU010000004">
    <property type="protein sequence ID" value="MEM0514891.1"/>
    <property type="molecule type" value="Genomic_DNA"/>
</dbReference>
<evidence type="ECO:0000256" key="1">
    <source>
        <dbReference type="SAM" id="Phobius"/>
    </source>
</evidence>
<name>A0ABU9MUC9_9GAMM</name>
<evidence type="ECO:0000313" key="3">
    <source>
        <dbReference type="Proteomes" id="UP001447008"/>
    </source>
</evidence>
<gene>
    <name evidence="2" type="ORF">WCN91_05530</name>
</gene>
<dbReference type="Proteomes" id="UP001447008">
    <property type="component" value="Unassembled WGS sequence"/>
</dbReference>
<keyword evidence="1" id="KW-1133">Transmembrane helix</keyword>
<sequence>MKMKSIINIVLFVISSGVFAYIIVPKYSYFKMPKPKENITGFNALRVAHAAGGIDKVTYPSKAVRDRFLS</sequence>
<protein>
    <submittedName>
        <fullName evidence="2">Uncharacterized protein</fullName>
    </submittedName>
</protein>
<comment type="caution">
    <text evidence="2">The sequence shown here is derived from an EMBL/GenBank/DDBJ whole genome shotgun (WGS) entry which is preliminary data.</text>
</comment>
<reference evidence="2 3" key="1">
    <citation type="submission" date="2024-03" db="EMBL/GenBank/DDBJ databases">
        <title>Pseudoalteromonas qingdaonensis sp. nov., isolated from the intestines of marine benthic organisms.</title>
        <authorList>
            <person name="Lin X."/>
            <person name="Fang S."/>
            <person name="Hu X."/>
        </authorList>
    </citation>
    <scope>NUCLEOTIDE SEQUENCE [LARGE SCALE GENOMIC DNA]</scope>
    <source>
        <strain evidence="2 3">YIC-827</strain>
    </source>
</reference>
<keyword evidence="1" id="KW-0812">Transmembrane</keyword>